<keyword evidence="2" id="KW-1185">Reference proteome</keyword>
<dbReference type="InterPro" id="IPR021734">
    <property type="entry name" value="DUF3303"/>
</dbReference>
<dbReference type="Proteomes" id="UP001069802">
    <property type="component" value="Unassembled WGS sequence"/>
</dbReference>
<reference evidence="1" key="1">
    <citation type="submission" date="2022-12" db="EMBL/GenBank/DDBJ databases">
        <title>Bacterial isolates from different developmental stages of Nematostella vectensis.</title>
        <authorList>
            <person name="Fraune S."/>
        </authorList>
    </citation>
    <scope>NUCLEOTIDE SEQUENCE</scope>
    <source>
        <strain evidence="1">G21630-S1</strain>
    </source>
</reference>
<comment type="caution">
    <text evidence="1">The sequence shown here is derived from an EMBL/GenBank/DDBJ whole genome shotgun (WGS) entry which is preliminary data.</text>
</comment>
<sequence>MKKFMVIERFKAGCWDAAYARFNSSGRMLPSGLNYLNSWPSRENSVCYQLMETNSPELFELWFAQWNDLVEFELVPID</sequence>
<protein>
    <submittedName>
        <fullName evidence="1">DUF3303 family protein</fullName>
    </submittedName>
</protein>
<name>A0ABT4LHX6_9PROT</name>
<evidence type="ECO:0000313" key="1">
    <source>
        <dbReference type="EMBL" id="MCZ4279612.1"/>
    </source>
</evidence>
<dbReference type="RefSeq" id="WP_269421812.1">
    <property type="nucleotide sequence ID" value="NZ_JAPWGY010000001.1"/>
</dbReference>
<dbReference type="EMBL" id="JAPWGY010000001">
    <property type="protein sequence ID" value="MCZ4279612.1"/>
    <property type="molecule type" value="Genomic_DNA"/>
</dbReference>
<organism evidence="1 2">
    <name type="scientific">Kiloniella laminariae</name>
    <dbReference type="NCBI Taxonomy" id="454162"/>
    <lineage>
        <taxon>Bacteria</taxon>
        <taxon>Pseudomonadati</taxon>
        <taxon>Pseudomonadota</taxon>
        <taxon>Alphaproteobacteria</taxon>
        <taxon>Rhodospirillales</taxon>
        <taxon>Kiloniellaceae</taxon>
        <taxon>Kiloniella</taxon>
    </lineage>
</organism>
<gene>
    <name evidence="1" type="ORF">O4H49_02405</name>
</gene>
<dbReference type="Pfam" id="PF11746">
    <property type="entry name" value="DUF3303"/>
    <property type="match status" value="1"/>
</dbReference>
<evidence type="ECO:0000313" key="2">
    <source>
        <dbReference type="Proteomes" id="UP001069802"/>
    </source>
</evidence>
<proteinExistence type="predicted"/>
<accession>A0ABT4LHX6</accession>